<dbReference type="GO" id="GO:0005524">
    <property type="term" value="F:ATP binding"/>
    <property type="evidence" value="ECO:0007669"/>
    <property type="project" value="UniProtKB-KW"/>
</dbReference>
<dbReference type="GO" id="GO:0004674">
    <property type="term" value="F:protein serine/threonine kinase activity"/>
    <property type="evidence" value="ECO:0007669"/>
    <property type="project" value="TreeGrafter"/>
</dbReference>
<evidence type="ECO:0000256" key="3">
    <source>
        <dbReference type="ARBA" id="ARBA00022777"/>
    </source>
</evidence>
<feature type="repeat" description="WD" evidence="5">
    <location>
        <begin position="624"/>
        <end position="660"/>
    </location>
</feature>
<evidence type="ECO:0000313" key="8">
    <source>
        <dbReference type="EMBL" id="MBA2226438.1"/>
    </source>
</evidence>
<dbReference type="PROSITE" id="PS50294">
    <property type="entry name" value="WD_REPEATS_REGION"/>
    <property type="match status" value="4"/>
</dbReference>
<keyword evidence="9" id="KW-1185">Reference proteome</keyword>
<sequence length="660" mass="71532">MTTPASLTCPYCGYRWEHPGARPVTPEDWRAACPSCRMANESTRQPPEEARQPASGTGVVPSQLVPGQVVAGFEILEEINRGGMGVIYKARQLAMNRLVALKAINAAKLHQPTVRARFELEVKAAALLNHVNIVTVYQADLDGPFPYLAMEYVPGIDLLRLVRQQGPVPVLDAVYYIRQAAEGLQHAHERGLIHRDIKPSNLMVTPAPLGAPELKGRLPRVKILDMGLARVVAPDGTDSEAGISQPGVFLGTPDYVSPEQAEDAQQADIRSDIFSLGATFYFLLTGKVPYPGRTLVEKVRKALSGPPSPRSLRPEVPPVVDVVVRKMLAPEPRRRYQTPAELAAALDRILRGEKVQVEETPEVFAVSPLLAEVVAHKGAIRALAFHPDRKTLLSVGDDGALTFWDSVTLTARQTFQGDFGVVEQIAIAPNGRWAATCAIRLTPEEIGVQLWDLQSGQARRRLRGPTDNVLSLAISPDATTIAAGTHDGFLWVWSVDPKGPQTYCLRGHEGPVTGLCFVGVDSLLSVGHDGTLRQWDLTTGQLKASKAIEAGPLRALAFARKRVALAGDQLVLRRPDKTFIHLPGHTPPVLNVVLSDDGKVLLSAGHDDTVRVWSTDEGTEAACYPGHTGPVRAIALAPDRSAAFSGDAAGRLRRWRLPII</sequence>
<organism evidence="8 9">
    <name type="scientific">Thermogemmata fonticola</name>
    <dbReference type="NCBI Taxonomy" id="2755323"/>
    <lineage>
        <taxon>Bacteria</taxon>
        <taxon>Pseudomonadati</taxon>
        <taxon>Planctomycetota</taxon>
        <taxon>Planctomycetia</taxon>
        <taxon>Gemmatales</taxon>
        <taxon>Gemmataceae</taxon>
        <taxon>Thermogemmata</taxon>
    </lineage>
</organism>
<evidence type="ECO:0000256" key="4">
    <source>
        <dbReference type="ARBA" id="ARBA00022840"/>
    </source>
</evidence>
<dbReference type="CDD" id="cd00200">
    <property type="entry name" value="WD40"/>
    <property type="match status" value="1"/>
</dbReference>
<keyword evidence="5" id="KW-0853">WD repeat</keyword>
<dbReference type="PANTHER" id="PTHR43289">
    <property type="entry name" value="MITOGEN-ACTIVATED PROTEIN KINASE KINASE KINASE 20-RELATED"/>
    <property type="match status" value="1"/>
</dbReference>
<dbReference type="SMART" id="SM00320">
    <property type="entry name" value="WD40"/>
    <property type="match status" value="6"/>
</dbReference>
<dbReference type="Pfam" id="PF00069">
    <property type="entry name" value="Pkinase"/>
    <property type="match status" value="1"/>
</dbReference>
<dbReference type="PROSITE" id="PS50011">
    <property type="entry name" value="PROTEIN_KINASE_DOM"/>
    <property type="match status" value="1"/>
</dbReference>
<feature type="repeat" description="WD" evidence="5">
    <location>
        <begin position="582"/>
        <end position="623"/>
    </location>
</feature>
<evidence type="ECO:0000256" key="5">
    <source>
        <dbReference type="PROSITE-ProRule" id="PRU00221"/>
    </source>
</evidence>
<evidence type="ECO:0000313" key="9">
    <source>
        <dbReference type="Proteomes" id="UP000542342"/>
    </source>
</evidence>
<keyword evidence="2" id="KW-0547">Nucleotide-binding</keyword>
<dbReference type="InterPro" id="IPR000719">
    <property type="entry name" value="Prot_kinase_dom"/>
</dbReference>
<dbReference type="PROSITE" id="PS00108">
    <property type="entry name" value="PROTEIN_KINASE_ST"/>
    <property type="match status" value="1"/>
</dbReference>
<evidence type="ECO:0000256" key="1">
    <source>
        <dbReference type="ARBA" id="ARBA00022679"/>
    </source>
</evidence>
<feature type="repeat" description="WD" evidence="5">
    <location>
        <begin position="462"/>
        <end position="496"/>
    </location>
</feature>
<dbReference type="InterPro" id="IPR036322">
    <property type="entry name" value="WD40_repeat_dom_sf"/>
</dbReference>
<dbReference type="RefSeq" id="WP_194537882.1">
    <property type="nucleotide sequence ID" value="NZ_JACEFB010000006.1"/>
</dbReference>
<feature type="region of interest" description="Disordered" evidence="6">
    <location>
        <begin position="40"/>
        <end position="60"/>
    </location>
</feature>
<dbReference type="Pfam" id="PF00400">
    <property type="entry name" value="WD40"/>
    <property type="match status" value="5"/>
</dbReference>
<accession>A0A7V8VE88</accession>
<dbReference type="InterPro" id="IPR015943">
    <property type="entry name" value="WD40/YVTN_repeat-like_dom_sf"/>
</dbReference>
<dbReference type="CDD" id="cd14014">
    <property type="entry name" value="STKc_PknB_like"/>
    <property type="match status" value="1"/>
</dbReference>
<dbReference type="EMBL" id="JACEFB010000006">
    <property type="protein sequence ID" value="MBA2226438.1"/>
    <property type="molecule type" value="Genomic_DNA"/>
</dbReference>
<gene>
    <name evidence="8" type="ORF">H0921_09730</name>
</gene>
<dbReference type="InterPro" id="IPR011009">
    <property type="entry name" value="Kinase-like_dom_sf"/>
</dbReference>
<name>A0A7V8VE88_9BACT</name>
<evidence type="ECO:0000256" key="2">
    <source>
        <dbReference type="ARBA" id="ARBA00022741"/>
    </source>
</evidence>
<keyword evidence="4" id="KW-0067">ATP-binding</keyword>
<evidence type="ECO:0000256" key="6">
    <source>
        <dbReference type="SAM" id="MobiDB-lite"/>
    </source>
</evidence>
<keyword evidence="1" id="KW-0808">Transferase</keyword>
<dbReference type="Proteomes" id="UP000542342">
    <property type="component" value="Unassembled WGS sequence"/>
</dbReference>
<dbReference type="SUPFAM" id="SSF50978">
    <property type="entry name" value="WD40 repeat-like"/>
    <property type="match status" value="1"/>
</dbReference>
<dbReference type="SMART" id="SM00220">
    <property type="entry name" value="S_TKc"/>
    <property type="match status" value="1"/>
</dbReference>
<dbReference type="PANTHER" id="PTHR43289:SF6">
    <property type="entry name" value="SERINE_THREONINE-PROTEIN KINASE NEKL-3"/>
    <property type="match status" value="1"/>
</dbReference>
<dbReference type="Gene3D" id="1.10.510.10">
    <property type="entry name" value="Transferase(Phosphotransferase) domain 1"/>
    <property type="match status" value="1"/>
</dbReference>
<comment type="caution">
    <text evidence="8">The sequence shown here is derived from an EMBL/GenBank/DDBJ whole genome shotgun (WGS) entry which is preliminary data.</text>
</comment>
<dbReference type="Gene3D" id="3.30.200.20">
    <property type="entry name" value="Phosphorylase Kinase, domain 1"/>
    <property type="match status" value="1"/>
</dbReference>
<reference evidence="8 9" key="1">
    <citation type="submission" date="2020-07" db="EMBL/GenBank/DDBJ databases">
        <title>Thermogemmata thermophila gen. nov., sp. nov., a novel moderate thermophilic planctomycete from a Kamchatka hot spring.</title>
        <authorList>
            <person name="Elcheninov A.G."/>
            <person name="Podosokorskaya O.A."/>
            <person name="Kovaleva O.L."/>
            <person name="Novikov A."/>
            <person name="Bonch-Osmolovskaya E.A."/>
            <person name="Toshchakov S.V."/>
            <person name="Kublanov I.V."/>
        </authorList>
    </citation>
    <scope>NUCLEOTIDE SEQUENCE [LARGE SCALE GENOMIC DNA]</scope>
    <source>
        <strain evidence="8 9">2918</strain>
    </source>
</reference>
<dbReference type="InterPro" id="IPR001680">
    <property type="entry name" value="WD40_rpt"/>
</dbReference>
<keyword evidence="3 8" id="KW-0418">Kinase</keyword>
<evidence type="ECO:0000259" key="7">
    <source>
        <dbReference type="PROSITE" id="PS50011"/>
    </source>
</evidence>
<feature type="repeat" description="WD" evidence="5">
    <location>
        <begin position="505"/>
        <end position="545"/>
    </location>
</feature>
<dbReference type="AlphaFoldDB" id="A0A7V8VE88"/>
<dbReference type="InterPro" id="IPR008271">
    <property type="entry name" value="Ser/Thr_kinase_AS"/>
</dbReference>
<feature type="domain" description="Protein kinase" evidence="7">
    <location>
        <begin position="73"/>
        <end position="350"/>
    </location>
</feature>
<dbReference type="SUPFAM" id="SSF56112">
    <property type="entry name" value="Protein kinase-like (PK-like)"/>
    <property type="match status" value="1"/>
</dbReference>
<feature type="repeat" description="WD" evidence="5">
    <location>
        <begin position="373"/>
        <end position="405"/>
    </location>
</feature>
<dbReference type="Gene3D" id="2.130.10.10">
    <property type="entry name" value="YVTN repeat-like/Quinoprotein amine dehydrogenase"/>
    <property type="match status" value="3"/>
</dbReference>
<proteinExistence type="predicted"/>
<dbReference type="PROSITE" id="PS50082">
    <property type="entry name" value="WD_REPEATS_2"/>
    <property type="match status" value="5"/>
</dbReference>
<protein>
    <submittedName>
        <fullName evidence="8">Protein kinase</fullName>
    </submittedName>
</protein>